<dbReference type="InterPro" id="IPR011105">
    <property type="entry name" value="Cell_wall_hydrolase_SleB"/>
</dbReference>
<dbReference type="Gene3D" id="1.10.10.2520">
    <property type="entry name" value="Cell wall hydrolase SleB, domain 1"/>
    <property type="match status" value="1"/>
</dbReference>
<dbReference type="AlphaFoldDB" id="A0A0P1GIU8"/>
<protein>
    <submittedName>
        <fullName evidence="3">Spore cortex-lytic enzyme</fullName>
    </submittedName>
</protein>
<dbReference type="InterPro" id="IPR042047">
    <property type="entry name" value="SleB_dom1"/>
</dbReference>
<dbReference type="GO" id="GO:0016787">
    <property type="term" value="F:hydrolase activity"/>
    <property type="evidence" value="ECO:0007669"/>
    <property type="project" value="InterPro"/>
</dbReference>
<evidence type="ECO:0000256" key="1">
    <source>
        <dbReference type="SAM" id="SignalP"/>
    </source>
</evidence>
<feature type="signal peptide" evidence="1">
    <location>
        <begin position="1"/>
        <end position="22"/>
    </location>
</feature>
<proteinExistence type="predicted"/>
<name>A0A0P1GIU8_9RHOB</name>
<dbReference type="RefSeq" id="WP_058288526.1">
    <property type="nucleotide sequence ID" value="NZ_FOMC01000003.1"/>
</dbReference>
<accession>A0A0P1GIU8</accession>
<dbReference type="Pfam" id="PF07486">
    <property type="entry name" value="Hydrolase_2"/>
    <property type="match status" value="1"/>
</dbReference>
<dbReference type="EMBL" id="CYSD01000012">
    <property type="protein sequence ID" value="CUH75435.1"/>
    <property type="molecule type" value="Genomic_DNA"/>
</dbReference>
<organism evidence="3 4">
    <name type="scientific">Tritonibacter multivorans</name>
    <dbReference type="NCBI Taxonomy" id="928856"/>
    <lineage>
        <taxon>Bacteria</taxon>
        <taxon>Pseudomonadati</taxon>
        <taxon>Pseudomonadota</taxon>
        <taxon>Alphaproteobacteria</taxon>
        <taxon>Rhodobacterales</taxon>
        <taxon>Paracoccaceae</taxon>
        <taxon>Tritonibacter</taxon>
    </lineage>
</organism>
<dbReference type="Proteomes" id="UP000052022">
    <property type="component" value="Unassembled WGS sequence"/>
</dbReference>
<evidence type="ECO:0000259" key="2">
    <source>
        <dbReference type="Pfam" id="PF07486"/>
    </source>
</evidence>
<keyword evidence="1" id="KW-0732">Signal</keyword>
<feature type="domain" description="Cell wall hydrolase SleB" evidence="2">
    <location>
        <begin position="95"/>
        <end position="204"/>
    </location>
</feature>
<reference evidence="3 4" key="1">
    <citation type="submission" date="2015-09" db="EMBL/GenBank/DDBJ databases">
        <authorList>
            <consortium name="Swine Surveillance"/>
        </authorList>
    </citation>
    <scope>NUCLEOTIDE SEQUENCE [LARGE SCALE GENOMIC DNA]</scope>
    <source>
        <strain evidence="3 4">CECT 7557</strain>
    </source>
</reference>
<evidence type="ECO:0000313" key="3">
    <source>
        <dbReference type="EMBL" id="CUH75435.1"/>
    </source>
</evidence>
<dbReference type="OrthoDB" id="9785345at2"/>
<gene>
    <name evidence="3" type="primary">sleB</name>
    <name evidence="3" type="ORF">TRM7557_00386</name>
</gene>
<feature type="chain" id="PRO_5006063479" evidence="1">
    <location>
        <begin position="23"/>
        <end position="215"/>
    </location>
</feature>
<keyword evidence="4" id="KW-1185">Reference proteome</keyword>
<sequence>MKCLVMAAAVMAALGFGSAASADVDLGALFEQEQTTLQAAPKNRMERFLGSSHGARKAKATQVEYTKGWIDSRPLPDGGSEFACLAEALYFEARGETIKGQFAVAEVILNRVASKQFPDTVCGVINQGTGRKYQCQFTYTCDGHKEVIREPRAYERVSKVARLALDGAATDLTQGATYYHTTAVNPRWARSFTRTARYGVHLFYRDERYRTASNN</sequence>
<dbReference type="STRING" id="928856.SAMN04488049_103398"/>
<evidence type="ECO:0000313" key="4">
    <source>
        <dbReference type="Proteomes" id="UP000052022"/>
    </source>
</evidence>